<sequence length="108" mass="12293">MDNEPLGAIIRNEVYIIISVENPYPPLLRRPYNSASPSAREAIEVNIKELMDLGISRKLGHNEKVEVTTPVIITQNNSKSRMVGDVRDLNTYTIPKRYPLARIRETFA</sequence>
<protein>
    <submittedName>
        <fullName evidence="1">Uncharacterized protein</fullName>
    </submittedName>
</protein>
<dbReference type="Gene3D" id="3.10.10.10">
    <property type="entry name" value="HIV Type 1 Reverse Transcriptase, subunit A, domain 1"/>
    <property type="match status" value="1"/>
</dbReference>
<accession>A0A9Q3E3X3</accession>
<dbReference type="OrthoDB" id="2595244at2759"/>
<dbReference type="InterPro" id="IPR043128">
    <property type="entry name" value="Rev_trsase/Diguanyl_cyclase"/>
</dbReference>
<dbReference type="InterPro" id="IPR043502">
    <property type="entry name" value="DNA/RNA_pol_sf"/>
</dbReference>
<evidence type="ECO:0000313" key="1">
    <source>
        <dbReference type="EMBL" id="MBW0513423.1"/>
    </source>
</evidence>
<dbReference type="Proteomes" id="UP000765509">
    <property type="component" value="Unassembled WGS sequence"/>
</dbReference>
<dbReference type="Gene3D" id="3.30.70.270">
    <property type="match status" value="1"/>
</dbReference>
<dbReference type="SUPFAM" id="SSF56672">
    <property type="entry name" value="DNA/RNA polymerases"/>
    <property type="match status" value="1"/>
</dbReference>
<dbReference type="EMBL" id="AVOT02023409">
    <property type="protein sequence ID" value="MBW0513423.1"/>
    <property type="molecule type" value="Genomic_DNA"/>
</dbReference>
<keyword evidence="2" id="KW-1185">Reference proteome</keyword>
<name>A0A9Q3E3X3_9BASI</name>
<proteinExistence type="predicted"/>
<gene>
    <name evidence="1" type="ORF">O181_053138</name>
</gene>
<reference evidence="1" key="1">
    <citation type="submission" date="2021-03" db="EMBL/GenBank/DDBJ databases">
        <title>Draft genome sequence of rust myrtle Austropuccinia psidii MF-1, a brazilian biotype.</title>
        <authorList>
            <person name="Quecine M.C."/>
            <person name="Pachon D.M.R."/>
            <person name="Bonatelli M.L."/>
            <person name="Correr F.H."/>
            <person name="Franceschini L.M."/>
            <person name="Leite T.F."/>
            <person name="Margarido G.R.A."/>
            <person name="Almeida C.A."/>
            <person name="Ferrarezi J.A."/>
            <person name="Labate C.A."/>
        </authorList>
    </citation>
    <scope>NUCLEOTIDE SEQUENCE</scope>
    <source>
        <strain evidence="1">MF-1</strain>
    </source>
</reference>
<evidence type="ECO:0000313" key="2">
    <source>
        <dbReference type="Proteomes" id="UP000765509"/>
    </source>
</evidence>
<organism evidence="1 2">
    <name type="scientific">Austropuccinia psidii MF-1</name>
    <dbReference type="NCBI Taxonomy" id="1389203"/>
    <lineage>
        <taxon>Eukaryota</taxon>
        <taxon>Fungi</taxon>
        <taxon>Dikarya</taxon>
        <taxon>Basidiomycota</taxon>
        <taxon>Pucciniomycotina</taxon>
        <taxon>Pucciniomycetes</taxon>
        <taxon>Pucciniales</taxon>
        <taxon>Sphaerophragmiaceae</taxon>
        <taxon>Austropuccinia</taxon>
    </lineage>
</organism>
<comment type="caution">
    <text evidence="1">The sequence shown here is derived from an EMBL/GenBank/DDBJ whole genome shotgun (WGS) entry which is preliminary data.</text>
</comment>
<dbReference type="AlphaFoldDB" id="A0A9Q3E3X3"/>